<organism evidence="1 2">
    <name type="scientific">Pluteus cervinus</name>
    <dbReference type="NCBI Taxonomy" id="181527"/>
    <lineage>
        <taxon>Eukaryota</taxon>
        <taxon>Fungi</taxon>
        <taxon>Dikarya</taxon>
        <taxon>Basidiomycota</taxon>
        <taxon>Agaricomycotina</taxon>
        <taxon>Agaricomycetes</taxon>
        <taxon>Agaricomycetidae</taxon>
        <taxon>Agaricales</taxon>
        <taxon>Pluteineae</taxon>
        <taxon>Pluteaceae</taxon>
        <taxon>Pluteus</taxon>
    </lineage>
</organism>
<accession>A0ACD3A1A1</accession>
<sequence length="185" mass="22003">MSMNTEISFRTDSLEWAKDEFVEAYLAYAFDAHNTNQTAQFLGLIEPLWLDRFPLKLSSKEEQNIQRLKDEKESIEGRFFWARLTAKLRRKQMELPSSWSALTLIRDQGERRFHWKFMANLGVIISGPQYDSVISPAMRAETITYLEARRERMSREERAREAARAREILRRQESWEEFMLGCQEL</sequence>
<dbReference type="Proteomes" id="UP000308600">
    <property type="component" value="Unassembled WGS sequence"/>
</dbReference>
<name>A0ACD3A1A1_9AGAR</name>
<proteinExistence type="predicted"/>
<dbReference type="EMBL" id="ML209244">
    <property type="protein sequence ID" value="TFK58672.1"/>
    <property type="molecule type" value="Genomic_DNA"/>
</dbReference>
<evidence type="ECO:0000313" key="2">
    <source>
        <dbReference type="Proteomes" id="UP000308600"/>
    </source>
</evidence>
<keyword evidence="2" id="KW-1185">Reference proteome</keyword>
<reference evidence="1 2" key="1">
    <citation type="journal article" date="2019" name="Nat. Ecol. Evol.">
        <title>Megaphylogeny resolves global patterns of mushroom evolution.</title>
        <authorList>
            <person name="Varga T."/>
            <person name="Krizsan K."/>
            <person name="Foldi C."/>
            <person name="Dima B."/>
            <person name="Sanchez-Garcia M."/>
            <person name="Sanchez-Ramirez S."/>
            <person name="Szollosi G.J."/>
            <person name="Szarkandi J.G."/>
            <person name="Papp V."/>
            <person name="Albert L."/>
            <person name="Andreopoulos W."/>
            <person name="Angelini C."/>
            <person name="Antonin V."/>
            <person name="Barry K.W."/>
            <person name="Bougher N.L."/>
            <person name="Buchanan P."/>
            <person name="Buyck B."/>
            <person name="Bense V."/>
            <person name="Catcheside P."/>
            <person name="Chovatia M."/>
            <person name="Cooper J."/>
            <person name="Damon W."/>
            <person name="Desjardin D."/>
            <person name="Finy P."/>
            <person name="Geml J."/>
            <person name="Haridas S."/>
            <person name="Hughes K."/>
            <person name="Justo A."/>
            <person name="Karasinski D."/>
            <person name="Kautmanova I."/>
            <person name="Kiss B."/>
            <person name="Kocsube S."/>
            <person name="Kotiranta H."/>
            <person name="LaButti K.M."/>
            <person name="Lechner B.E."/>
            <person name="Liimatainen K."/>
            <person name="Lipzen A."/>
            <person name="Lukacs Z."/>
            <person name="Mihaltcheva S."/>
            <person name="Morgado L.N."/>
            <person name="Niskanen T."/>
            <person name="Noordeloos M.E."/>
            <person name="Ohm R.A."/>
            <person name="Ortiz-Santana B."/>
            <person name="Ovrebo C."/>
            <person name="Racz N."/>
            <person name="Riley R."/>
            <person name="Savchenko A."/>
            <person name="Shiryaev A."/>
            <person name="Soop K."/>
            <person name="Spirin V."/>
            <person name="Szebenyi C."/>
            <person name="Tomsovsky M."/>
            <person name="Tulloss R.E."/>
            <person name="Uehling J."/>
            <person name="Grigoriev I.V."/>
            <person name="Vagvolgyi C."/>
            <person name="Papp T."/>
            <person name="Martin F.M."/>
            <person name="Miettinen O."/>
            <person name="Hibbett D.S."/>
            <person name="Nagy L.G."/>
        </authorList>
    </citation>
    <scope>NUCLEOTIDE SEQUENCE [LARGE SCALE GENOMIC DNA]</scope>
    <source>
        <strain evidence="1 2">NL-1719</strain>
    </source>
</reference>
<gene>
    <name evidence="1" type="ORF">BDN72DRAFT_906519</name>
</gene>
<evidence type="ECO:0000313" key="1">
    <source>
        <dbReference type="EMBL" id="TFK58672.1"/>
    </source>
</evidence>
<protein>
    <submittedName>
        <fullName evidence="1">Uncharacterized protein</fullName>
    </submittedName>
</protein>